<dbReference type="Pfam" id="PF19038">
    <property type="entry name" value="Fuz_longin_3"/>
    <property type="match status" value="1"/>
</dbReference>
<dbReference type="GO" id="GO:0005085">
    <property type="term" value="F:guanyl-nucleotide exchange factor activity"/>
    <property type="evidence" value="ECO:0007669"/>
    <property type="project" value="TreeGrafter"/>
</dbReference>
<feature type="compositionally biased region" description="Low complexity" evidence="1">
    <location>
        <begin position="318"/>
        <end position="328"/>
    </location>
</feature>
<dbReference type="Pfam" id="PF19036">
    <property type="entry name" value="Fuz_longin_1"/>
    <property type="match status" value="1"/>
</dbReference>
<evidence type="ECO:0000259" key="4">
    <source>
        <dbReference type="Pfam" id="PF19038"/>
    </source>
</evidence>
<protein>
    <submittedName>
        <fullName evidence="6">Hermansky-Pudlak syndrome 1 protein homolog</fullName>
    </submittedName>
</protein>
<proteinExistence type="predicted"/>
<dbReference type="FunCoup" id="A0A6P8IBT4">
    <property type="interactions" value="579"/>
</dbReference>
<feature type="region of interest" description="Disordered" evidence="1">
    <location>
        <begin position="242"/>
        <end position="261"/>
    </location>
</feature>
<evidence type="ECO:0000259" key="3">
    <source>
        <dbReference type="Pfam" id="PF19037"/>
    </source>
</evidence>
<organism evidence="5 6">
    <name type="scientific">Actinia tenebrosa</name>
    <name type="common">Australian red waratah sea anemone</name>
    <dbReference type="NCBI Taxonomy" id="6105"/>
    <lineage>
        <taxon>Eukaryota</taxon>
        <taxon>Metazoa</taxon>
        <taxon>Cnidaria</taxon>
        <taxon>Anthozoa</taxon>
        <taxon>Hexacorallia</taxon>
        <taxon>Actiniaria</taxon>
        <taxon>Actiniidae</taxon>
        <taxon>Actinia</taxon>
    </lineage>
</organism>
<dbReference type="Proteomes" id="UP000515163">
    <property type="component" value="Unplaced"/>
</dbReference>
<dbReference type="InterPro" id="IPR043971">
    <property type="entry name" value="FUZ/MON1/HPS1_longin_2"/>
</dbReference>
<dbReference type="AlphaFoldDB" id="A0A6P8IBT4"/>
<evidence type="ECO:0000256" key="1">
    <source>
        <dbReference type="SAM" id="MobiDB-lite"/>
    </source>
</evidence>
<dbReference type="GO" id="GO:0031085">
    <property type="term" value="C:BLOC-3 complex"/>
    <property type="evidence" value="ECO:0007669"/>
    <property type="project" value="TreeGrafter"/>
</dbReference>
<dbReference type="PANTHER" id="PTHR12761:SF1">
    <property type="entry name" value="BLOC-3 COMPLEX MEMBER HPS1"/>
    <property type="match status" value="1"/>
</dbReference>
<keyword evidence="5" id="KW-1185">Reference proteome</keyword>
<name>A0A6P8IBT4_ACTTE</name>
<dbReference type="KEGG" id="aten:116298640"/>
<evidence type="ECO:0000313" key="5">
    <source>
        <dbReference type="Proteomes" id="UP000515163"/>
    </source>
</evidence>
<dbReference type="InterPro" id="IPR043972">
    <property type="entry name" value="FUZ/MON1/HPS1_longin_1"/>
</dbReference>
<evidence type="ECO:0000259" key="2">
    <source>
        <dbReference type="Pfam" id="PF19036"/>
    </source>
</evidence>
<dbReference type="InterPro" id="IPR043970">
    <property type="entry name" value="FUZ/MON1/HPS1_longin_3"/>
</dbReference>
<feature type="domain" description="FUZ/MON1/HPS1 third Longin" evidence="4">
    <location>
        <begin position="580"/>
        <end position="729"/>
    </location>
</feature>
<evidence type="ECO:0000313" key="6">
    <source>
        <dbReference type="RefSeq" id="XP_031563022.1"/>
    </source>
</evidence>
<dbReference type="OrthoDB" id="5984015at2759"/>
<reference evidence="6" key="1">
    <citation type="submission" date="2025-08" db="UniProtKB">
        <authorList>
            <consortium name="RefSeq"/>
        </authorList>
    </citation>
    <scope>IDENTIFICATION</scope>
    <source>
        <tissue evidence="6">Tentacle</tissue>
    </source>
</reference>
<accession>A0A6P8IBT4</accession>
<dbReference type="InterPro" id="IPR026053">
    <property type="entry name" value="HPS1"/>
</dbReference>
<gene>
    <name evidence="6" type="primary">LOC116298640</name>
</gene>
<dbReference type="RefSeq" id="XP_031563022.1">
    <property type="nucleotide sequence ID" value="XM_031707162.1"/>
</dbReference>
<feature type="domain" description="FUZ/MON1/HPS1 first Longin" evidence="2">
    <location>
        <begin position="4"/>
        <end position="153"/>
    </location>
</feature>
<dbReference type="PANTHER" id="PTHR12761">
    <property type="entry name" value="HERMANSKY-PUDLAK SYNDROME PROTEIN 1"/>
    <property type="match status" value="1"/>
</dbReference>
<dbReference type="GeneID" id="116298640"/>
<sequence>MRAILIINSMPDILFVWEDSEFAEHINKVLKEAGFINPNQDVSKLDYGAMAQFFSPMIASLTYMNEHGSPYSSITCKDGTLFVFKQFNNMIFLAVNGSGDESEDFLRRKLTVVHRMAVMHYGASLDLLKPELPSKRKANWKRLGELIDAWQSLYSQQQSFLVEAVERINVNQTLSEMAMNLLNTALSTVKNKSDQNAVHALLLVNTKLFALYSSRNSIELQAADILMITSIVQNVFPYQSEAVPQSSTRPPPPLFNNVVSKGDPSVYQRLLDDDTNDDNDLPSGSGYHPPVSQPIAINDTANGDGVSMNSSVEEKFYSPSSTPSSDDMSQQKNDAFFSPRSDTLDDIAPQNYLDKKKNNENVTTEEAFPTEEAKQKNEYFRQPVCLNTPRCPYIPHVLHLIHVAKGTVLVLVNEVKHSAFAIPIYQVLNIVTRLESDASERKHTAQQASATMEKIEAPMKKIGEILKCSMGNAIDGRVRRVRDSWEMVKRSGISGYLTSKSHELPPGLDAAVNDMIRSLKSLFSVLYLSGPNNDVNQGFLDAVRDIQENIKDKLNDYEDYLLVKGERNVTMTAYLEDYPGLVHFIYIDRSGNQLTAPSLNTSSSEMVQNTRDPCHVLKQKIWDAWNLVHVFLLQGNTFVAFRDGDFLFTYCLWFEDSSGNPAIIQNSLPVFSGSSPPGILSGDGSFFRNLIRQCFPAAQEGSIRCYELLCMHVGLVPIRLAARHIRKLETALFETSLGAHYPISLIQ</sequence>
<feature type="domain" description="FUZ/MON1/HPS1 second Longin" evidence="3">
    <location>
        <begin position="196"/>
        <end position="239"/>
    </location>
</feature>
<feature type="region of interest" description="Disordered" evidence="1">
    <location>
        <begin position="268"/>
        <end position="374"/>
    </location>
</feature>
<dbReference type="Pfam" id="PF19037">
    <property type="entry name" value="Fuz_longin_2"/>
    <property type="match status" value="1"/>
</dbReference>
<dbReference type="InParanoid" id="A0A6P8IBT4"/>
<dbReference type="GO" id="GO:0016192">
    <property type="term" value="P:vesicle-mediated transport"/>
    <property type="evidence" value="ECO:0007669"/>
    <property type="project" value="InterPro"/>
</dbReference>